<dbReference type="Proteomes" id="UP000008810">
    <property type="component" value="Chromosome 2"/>
</dbReference>
<accession>A0A2K2DE83</accession>
<dbReference type="EMBL" id="CM000881">
    <property type="protein sequence ID" value="PNT72549.1"/>
    <property type="molecule type" value="Genomic_DNA"/>
</dbReference>
<sequence length="197" mass="22955">MRFSSRGTRWWRLEPEEEARTAELSSGAHPRRRDCVPWRRPRGPAVLHPMAMAAWTGTWRDGRGRDREGEEEIEWVPVEMRDLGRGEAGGRWRRRAGRGAGRSGRPQWAGRDARERKRRKTIREFGRWHRDVISQKLGRRTSLPAYHGRNCKLSNSKYNTFVSSSLFFPCVLLHKSMISTVCHDGNNRTEQTNLLYA</sequence>
<evidence type="ECO:0000313" key="2">
    <source>
        <dbReference type="EMBL" id="PNT72549.1"/>
    </source>
</evidence>
<dbReference type="Gramene" id="PNT72549">
    <property type="protein sequence ID" value="PNT72549"/>
    <property type="gene ID" value="BRADI_2g46047v3"/>
</dbReference>
<gene>
    <name evidence="2" type="ORF">BRADI_2g46047v3</name>
</gene>
<dbReference type="EnsemblPlants" id="PNT72549">
    <property type="protein sequence ID" value="PNT72549"/>
    <property type="gene ID" value="BRADI_2g46047v3"/>
</dbReference>
<name>A0A2K2DE83_BRADI</name>
<organism evidence="2">
    <name type="scientific">Brachypodium distachyon</name>
    <name type="common">Purple false brome</name>
    <name type="synonym">Trachynia distachya</name>
    <dbReference type="NCBI Taxonomy" id="15368"/>
    <lineage>
        <taxon>Eukaryota</taxon>
        <taxon>Viridiplantae</taxon>
        <taxon>Streptophyta</taxon>
        <taxon>Embryophyta</taxon>
        <taxon>Tracheophyta</taxon>
        <taxon>Spermatophyta</taxon>
        <taxon>Magnoliopsida</taxon>
        <taxon>Liliopsida</taxon>
        <taxon>Poales</taxon>
        <taxon>Poaceae</taxon>
        <taxon>BOP clade</taxon>
        <taxon>Pooideae</taxon>
        <taxon>Stipodae</taxon>
        <taxon>Brachypodieae</taxon>
        <taxon>Brachypodium</taxon>
    </lineage>
</organism>
<evidence type="ECO:0000313" key="4">
    <source>
        <dbReference type="Proteomes" id="UP000008810"/>
    </source>
</evidence>
<reference evidence="2 3" key="1">
    <citation type="journal article" date="2010" name="Nature">
        <title>Genome sequencing and analysis of the model grass Brachypodium distachyon.</title>
        <authorList>
            <consortium name="International Brachypodium Initiative"/>
        </authorList>
    </citation>
    <scope>NUCLEOTIDE SEQUENCE [LARGE SCALE GENOMIC DNA]</scope>
    <source>
        <strain evidence="2 3">Bd21</strain>
    </source>
</reference>
<evidence type="ECO:0000256" key="1">
    <source>
        <dbReference type="SAM" id="MobiDB-lite"/>
    </source>
</evidence>
<reference evidence="2" key="2">
    <citation type="submission" date="2017-06" db="EMBL/GenBank/DDBJ databases">
        <title>WGS assembly of Brachypodium distachyon.</title>
        <authorList>
            <consortium name="The International Brachypodium Initiative"/>
            <person name="Lucas S."/>
            <person name="Harmon-Smith M."/>
            <person name="Lail K."/>
            <person name="Tice H."/>
            <person name="Grimwood J."/>
            <person name="Bruce D."/>
            <person name="Barry K."/>
            <person name="Shu S."/>
            <person name="Lindquist E."/>
            <person name="Wang M."/>
            <person name="Pitluck S."/>
            <person name="Vogel J.P."/>
            <person name="Garvin D.F."/>
            <person name="Mockler T.C."/>
            <person name="Schmutz J."/>
            <person name="Rokhsar D."/>
            <person name="Bevan M.W."/>
        </authorList>
    </citation>
    <scope>NUCLEOTIDE SEQUENCE</scope>
    <source>
        <strain evidence="2">Bd21</strain>
    </source>
</reference>
<feature type="region of interest" description="Disordered" evidence="1">
    <location>
        <begin position="89"/>
        <end position="115"/>
    </location>
</feature>
<evidence type="ECO:0000313" key="3">
    <source>
        <dbReference type="EnsemblPlants" id="PNT72549"/>
    </source>
</evidence>
<dbReference type="AlphaFoldDB" id="A0A2K2DE83"/>
<dbReference type="InParanoid" id="A0A2K2DE83"/>
<reference evidence="3" key="3">
    <citation type="submission" date="2018-08" db="UniProtKB">
        <authorList>
            <consortium name="EnsemblPlants"/>
        </authorList>
    </citation>
    <scope>IDENTIFICATION</scope>
    <source>
        <strain evidence="3">cv. Bd21</strain>
    </source>
</reference>
<keyword evidence="4" id="KW-1185">Reference proteome</keyword>
<protein>
    <submittedName>
        <fullName evidence="2 3">Uncharacterized protein</fullName>
    </submittedName>
</protein>
<proteinExistence type="predicted"/>